<protein>
    <recommendedName>
        <fullName evidence="3">Phage-related protein</fullName>
    </recommendedName>
</protein>
<evidence type="ECO:0008006" key="3">
    <source>
        <dbReference type="Google" id="ProtNLM"/>
    </source>
</evidence>
<sequence>MRRHLATGERPLDWVGSSKDDFCAFPLPVQRDIGNALGLAQFGGKHPRAKPWKGEGPGVFEVVDDYDGDTYRAVYTVRFRHAVYVLHAFQKKSPRGIRTARNDIELIARRLKLARQDDEARHGKSER</sequence>
<gene>
    <name evidence="1" type="ORF">RPMA_19940</name>
</gene>
<dbReference type="RefSeq" id="WP_211909449.1">
    <property type="nucleotide sequence ID" value="NZ_CP036498.1"/>
</dbReference>
<proteinExistence type="predicted"/>
<keyword evidence="2" id="KW-1185">Reference proteome</keyword>
<evidence type="ECO:0000313" key="1">
    <source>
        <dbReference type="EMBL" id="QUS40855.1"/>
    </source>
</evidence>
<name>A0ABX8AEN9_9BRAD</name>
<organism evidence="1 2">
    <name type="scientific">Tardiphaga alba</name>
    <dbReference type="NCBI Taxonomy" id="340268"/>
    <lineage>
        <taxon>Bacteria</taxon>
        <taxon>Pseudomonadati</taxon>
        <taxon>Pseudomonadota</taxon>
        <taxon>Alphaproteobacteria</taxon>
        <taxon>Hyphomicrobiales</taxon>
        <taxon>Nitrobacteraceae</taxon>
        <taxon>Tardiphaga</taxon>
    </lineage>
</organism>
<dbReference type="Pfam" id="PF05973">
    <property type="entry name" value="Gp49"/>
    <property type="match status" value="1"/>
</dbReference>
<dbReference type="EMBL" id="CP036498">
    <property type="protein sequence ID" value="QUS40855.1"/>
    <property type="molecule type" value="Genomic_DNA"/>
</dbReference>
<dbReference type="InterPro" id="IPR009241">
    <property type="entry name" value="HigB-like"/>
</dbReference>
<dbReference type="Proteomes" id="UP000682843">
    <property type="component" value="Chromosome"/>
</dbReference>
<reference evidence="1 2" key="1">
    <citation type="submission" date="2019-02" db="EMBL/GenBank/DDBJ databases">
        <title>Emended description of the genus Rhodopseudomonas and description of Rhodopseudomonas albus sp. nov., a non-phototrophic, heavy-metal-tolerant bacterium isolated from garden soil.</title>
        <authorList>
            <person name="Bao Z."/>
            <person name="Cao W.W."/>
            <person name="Sato Y."/>
            <person name="Nishizawa T."/>
            <person name="Zhao J."/>
            <person name="Guo Y."/>
            <person name="Ohta H."/>
        </authorList>
    </citation>
    <scope>NUCLEOTIDE SEQUENCE [LARGE SCALE GENOMIC DNA]</scope>
    <source>
        <strain evidence="1 2">SK50-23</strain>
    </source>
</reference>
<evidence type="ECO:0000313" key="2">
    <source>
        <dbReference type="Proteomes" id="UP000682843"/>
    </source>
</evidence>
<accession>A0ABX8AEN9</accession>